<name>A0A2D2DWA9_9BURK</name>
<evidence type="ECO:0000256" key="1">
    <source>
        <dbReference type="ARBA" id="ARBA00023015"/>
    </source>
</evidence>
<dbReference type="KEGG" id="mass:CR152_32350"/>
<keyword evidence="6" id="KW-1185">Reference proteome</keyword>
<evidence type="ECO:0000259" key="4">
    <source>
        <dbReference type="Pfam" id="PF03472"/>
    </source>
</evidence>
<dbReference type="InterPro" id="IPR036693">
    <property type="entry name" value="TF_LuxR_autoind-bd_dom_sf"/>
</dbReference>
<dbReference type="Pfam" id="PF03472">
    <property type="entry name" value="Autoind_bind"/>
    <property type="match status" value="1"/>
</dbReference>
<sequence length="389" mass="44755">MACSTPFPEVRMTTAQLRAVAHLATTIQADETLLREIQRIVPAKVAGFSEWRGQHDPEVWVRFHWYFDEVRNDFVVPAQGVSTNIVLVTPFKHDLSRSTFYRMLMRRLRRRLDWQPYVKLNPEAQGVRDDPQLPPMRAALRPMPIAMRPVHRDGTATWGRKTARELACLPPADQFAQIAKLARQKFSFDQTLAYARCKEDAYIYVLEENHRPAWREVYATEELAMRDPRLHMQRGAHTWHAEQWHAEDPAFWTAAIEQGIEHGWLMTSDDGLATLVLSRKGEAVTERELRLIEPSLIEIARFAHSMMRHQLRAPADTQTAAGAVLSDIERTILLHMHDGLQRKEIADRMRMSLSALDRHIKSFKVELKAKSSIDAINKARLHGMLPVTG</sequence>
<evidence type="ECO:0000313" key="5">
    <source>
        <dbReference type="EMBL" id="ATQ79269.1"/>
    </source>
</evidence>
<geneLocation type="plasmid" evidence="5 6">
    <name>unnamed</name>
</geneLocation>
<organism evidence="5 6">
    <name type="scientific">Massilia violaceinigra</name>
    <dbReference type="NCBI Taxonomy" id="2045208"/>
    <lineage>
        <taxon>Bacteria</taxon>
        <taxon>Pseudomonadati</taxon>
        <taxon>Pseudomonadota</taxon>
        <taxon>Betaproteobacteria</taxon>
        <taxon>Burkholderiales</taxon>
        <taxon>Oxalobacteraceae</taxon>
        <taxon>Telluria group</taxon>
        <taxon>Massilia</taxon>
    </lineage>
</organism>
<proteinExistence type="predicted"/>
<gene>
    <name evidence="5" type="ORF">CR152_32350</name>
</gene>
<evidence type="ECO:0000256" key="3">
    <source>
        <dbReference type="ARBA" id="ARBA00023163"/>
    </source>
</evidence>
<dbReference type="InterPro" id="IPR016032">
    <property type="entry name" value="Sig_transdc_resp-reg_C-effctor"/>
</dbReference>
<dbReference type="EMBL" id="CP024609">
    <property type="protein sequence ID" value="ATQ79269.1"/>
    <property type="molecule type" value="Genomic_DNA"/>
</dbReference>
<dbReference type="Gene3D" id="3.30.450.80">
    <property type="entry name" value="Transcription factor LuxR-like, autoinducer-binding domain"/>
    <property type="match status" value="1"/>
</dbReference>
<dbReference type="Pfam" id="PF16245">
    <property type="entry name" value="DUF4902"/>
    <property type="match status" value="1"/>
</dbReference>
<dbReference type="GO" id="GO:0006355">
    <property type="term" value="P:regulation of DNA-templated transcription"/>
    <property type="evidence" value="ECO:0007669"/>
    <property type="project" value="InterPro"/>
</dbReference>
<dbReference type="SUPFAM" id="SSF75516">
    <property type="entry name" value="Pheromone-binding domain of LuxR-like quorum-sensing transcription factors"/>
    <property type="match status" value="1"/>
</dbReference>
<dbReference type="InterPro" id="IPR032598">
    <property type="entry name" value="RsaM-like"/>
</dbReference>
<keyword evidence="2" id="KW-0238">DNA-binding</keyword>
<dbReference type="InterPro" id="IPR005143">
    <property type="entry name" value="TF_LuxR_autoind-bd_dom"/>
</dbReference>
<reference evidence="5" key="1">
    <citation type="submission" date="2017-10" db="EMBL/GenBank/DDBJ databases">
        <title>Massilia psychrophilum sp. nov., a novel purple-pigmented bacterium isolated from Tianshan glacier, Xinjiang Municipality, China.</title>
        <authorList>
            <person name="Wang H."/>
        </authorList>
    </citation>
    <scope>NUCLEOTIDE SEQUENCE [LARGE SCALE GENOMIC DNA]</scope>
    <source>
        <strain evidence="5">B2</strain>
        <plasmid evidence="5">unnamed</plasmid>
    </source>
</reference>
<dbReference type="OrthoDB" id="6921559at2"/>
<dbReference type="AlphaFoldDB" id="A0A2D2DWA9"/>
<protein>
    <recommendedName>
        <fullName evidence="4">Transcription factor LuxR-like autoinducer-binding domain-containing protein</fullName>
    </recommendedName>
</protein>
<accession>A0A2D2DWA9</accession>
<dbReference type="Gene3D" id="3.10.450.610">
    <property type="match status" value="1"/>
</dbReference>
<dbReference type="Gene3D" id="1.10.10.10">
    <property type="entry name" value="Winged helix-like DNA-binding domain superfamily/Winged helix DNA-binding domain"/>
    <property type="match status" value="1"/>
</dbReference>
<feature type="domain" description="Transcription factor LuxR-like autoinducer-binding" evidence="4">
    <location>
        <begin position="173"/>
        <end position="305"/>
    </location>
</feature>
<keyword evidence="1" id="KW-0805">Transcription regulation</keyword>
<evidence type="ECO:0000256" key="2">
    <source>
        <dbReference type="ARBA" id="ARBA00023125"/>
    </source>
</evidence>
<keyword evidence="3" id="KW-0804">Transcription</keyword>
<dbReference type="InterPro" id="IPR036388">
    <property type="entry name" value="WH-like_DNA-bd_sf"/>
</dbReference>
<keyword evidence="5" id="KW-0614">Plasmid</keyword>
<evidence type="ECO:0000313" key="6">
    <source>
        <dbReference type="Proteomes" id="UP000229897"/>
    </source>
</evidence>
<dbReference type="Proteomes" id="UP000229897">
    <property type="component" value="Plasmid unnamed"/>
</dbReference>
<dbReference type="GO" id="GO:0003677">
    <property type="term" value="F:DNA binding"/>
    <property type="evidence" value="ECO:0007669"/>
    <property type="project" value="UniProtKB-KW"/>
</dbReference>
<dbReference type="SUPFAM" id="SSF46894">
    <property type="entry name" value="C-terminal effector domain of the bipartite response regulators"/>
    <property type="match status" value="1"/>
</dbReference>